<feature type="transmembrane region" description="Helical" evidence="1">
    <location>
        <begin position="273"/>
        <end position="292"/>
    </location>
</feature>
<protein>
    <submittedName>
        <fullName evidence="2">Uncharacterized protein</fullName>
    </submittedName>
</protein>
<keyword evidence="1" id="KW-0812">Transmembrane</keyword>
<evidence type="ECO:0000313" key="2">
    <source>
        <dbReference type="EMBL" id="GFS60595.1"/>
    </source>
</evidence>
<feature type="transmembrane region" description="Helical" evidence="1">
    <location>
        <begin position="31"/>
        <end position="56"/>
    </location>
</feature>
<accession>A0A8X6IUX3</accession>
<comment type="caution">
    <text evidence="2">The sequence shown here is derived from an EMBL/GenBank/DDBJ whole genome shotgun (WGS) entry which is preliminary data.</text>
</comment>
<dbReference type="AlphaFoldDB" id="A0A8X6IUX3"/>
<keyword evidence="1" id="KW-1133">Transmembrane helix</keyword>
<reference evidence="2" key="1">
    <citation type="submission" date="2020-08" db="EMBL/GenBank/DDBJ databases">
        <title>Multicomponent nature underlies the extraordinary mechanical properties of spider dragline silk.</title>
        <authorList>
            <person name="Kono N."/>
            <person name="Nakamura H."/>
            <person name="Mori M."/>
            <person name="Yoshida Y."/>
            <person name="Ohtoshi R."/>
            <person name="Malay A.D."/>
            <person name="Moran D.A.P."/>
            <person name="Tomita M."/>
            <person name="Numata K."/>
            <person name="Arakawa K."/>
        </authorList>
    </citation>
    <scope>NUCLEOTIDE SEQUENCE</scope>
</reference>
<gene>
    <name evidence="2" type="primary">AVEN_109535_1</name>
    <name evidence="2" type="ORF">NPIL_116751</name>
</gene>
<feature type="transmembrane region" description="Helical" evidence="1">
    <location>
        <begin position="156"/>
        <end position="173"/>
    </location>
</feature>
<dbReference type="OrthoDB" id="6419492at2759"/>
<evidence type="ECO:0000313" key="3">
    <source>
        <dbReference type="Proteomes" id="UP000887013"/>
    </source>
</evidence>
<name>A0A8X6IUX3_NEPPI</name>
<proteinExistence type="predicted"/>
<sequence length="297" mass="33747">MNKARILRALSKLHILSNGQQNLNRSSLQKYAFLACGLCFLFPLAMGIGTVTWALVNMNKHLSSKKLIIHSSSKLEIYQIVFITGNTIMYMNHFLIFPGLVMTLLSFMYLSFSNTIQNILEEMRLRLLENFSKKEVSRDLVVFAVAKNIHLDIENAMSFTSFLSCVLTFGKFLQVISSDETNLMSNEEGLKIVHYYVILGWTVMWFIILTMCGTQAEESEAFIKNMNQEVRTKNFVKEGEGQNGLEYGNLLSACSDIHLRFTAWGMFDVNKKLCLTITGVLVSFGVLFATEISKMPY</sequence>
<evidence type="ECO:0000256" key="1">
    <source>
        <dbReference type="SAM" id="Phobius"/>
    </source>
</evidence>
<feature type="transmembrane region" description="Helical" evidence="1">
    <location>
        <begin position="94"/>
        <end position="116"/>
    </location>
</feature>
<dbReference type="Proteomes" id="UP000887013">
    <property type="component" value="Unassembled WGS sequence"/>
</dbReference>
<feature type="transmembrane region" description="Helical" evidence="1">
    <location>
        <begin position="193"/>
        <end position="214"/>
    </location>
</feature>
<dbReference type="EMBL" id="BMAW01047403">
    <property type="protein sequence ID" value="GFS60595.1"/>
    <property type="molecule type" value="Genomic_DNA"/>
</dbReference>
<keyword evidence="3" id="KW-1185">Reference proteome</keyword>
<organism evidence="2 3">
    <name type="scientific">Nephila pilipes</name>
    <name type="common">Giant wood spider</name>
    <name type="synonym">Nephila maculata</name>
    <dbReference type="NCBI Taxonomy" id="299642"/>
    <lineage>
        <taxon>Eukaryota</taxon>
        <taxon>Metazoa</taxon>
        <taxon>Ecdysozoa</taxon>
        <taxon>Arthropoda</taxon>
        <taxon>Chelicerata</taxon>
        <taxon>Arachnida</taxon>
        <taxon>Araneae</taxon>
        <taxon>Araneomorphae</taxon>
        <taxon>Entelegynae</taxon>
        <taxon>Araneoidea</taxon>
        <taxon>Nephilidae</taxon>
        <taxon>Nephila</taxon>
    </lineage>
</organism>
<keyword evidence="1" id="KW-0472">Membrane</keyword>